<evidence type="ECO:0000256" key="4">
    <source>
        <dbReference type="ARBA" id="ARBA00039441"/>
    </source>
</evidence>
<dbReference type="SUPFAM" id="SSF54928">
    <property type="entry name" value="RNA-binding domain, RBD"/>
    <property type="match status" value="1"/>
</dbReference>
<evidence type="ECO:0000256" key="8">
    <source>
        <dbReference type="SAM" id="MobiDB-lite"/>
    </source>
</evidence>
<dbReference type="Gene3D" id="3.30.70.330">
    <property type="match status" value="2"/>
</dbReference>
<dbReference type="GO" id="GO:0070126">
    <property type="term" value="P:mitochondrial translational termination"/>
    <property type="evidence" value="ECO:0007669"/>
    <property type="project" value="TreeGrafter"/>
</dbReference>
<protein>
    <recommendedName>
        <fullName evidence="4">Large ribosomal subunit protein mL62</fullName>
        <ecNumber evidence="1">3.1.1.29</ecNumber>
    </recommendedName>
    <alternativeName>
        <fullName evidence="5">Peptidyl-tRNA hydrolase ICT1, mitochondrial</fullName>
    </alternativeName>
</protein>
<feature type="domain" description="RRM" evidence="9">
    <location>
        <begin position="122"/>
        <end position="207"/>
    </location>
</feature>
<dbReference type="InterPro" id="IPR052104">
    <property type="entry name" value="Mito_Release_Factor_mL62"/>
</dbReference>
<evidence type="ECO:0000256" key="7">
    <source>
        <dbReference type="SAM" id="Coils"/>
    </source>
</evidence>
<feature type="compositionally biased region" description="Polar residues" evidence="8">
    <location>
        <begin position="205"/>
        <end position="219"/>
    </location>
</feature>
<dbReference type="InterPro" id="IPR035979">
    <property type="entry name" value="RBD_domain_sf"/>
</dbReference>
<feature type="coiled-coil region" evidence="7">
    <location>
        <begin position="359"/>
        <end position="393"/>
    </location>
</feature>
<dbReference type="PANTHER" id="PTHR11075">
    <property type="entry name" value="PEPTIDE CHAIN RELEASE FACTOR"/>
    <property type="match status" value="1"/>
</dbReference>
<keyword evidence="13" id="KW-1185">Reference proteome</keyword>
<dbReference type="InterPro" id="IPR000504">
    <property type="entry name" value="RRM_dom"/>
</dbReference>
<dbReference type="PROSITE" id="PS50102">
    <property type="entry name" value="RRM"/>
    <property type="match status" value="1"/>
</dbReference>
<dbReference type="OrthoDB" id="270639at2759"/>
<comment type="caution">
    <text evidence="12">The sequence shown here is derived from an EMBL/GenBank/DDBJ whole genome shotgun (WGS) entry which is preliminary data.</text>
</comment>
<dbReference type="AlphaFoldDB" id="A0A7J7KST1"/>
<evidence type="ECO:0000313" key="13">
    <source>
        <dbReference type="Proteomes" id="UP000593567"/>
    </source>
</evidence>
<dbReference type="Pfam" id="PF00076">
    <property type="entry name" value="RRM_1"/>
    <property type="match status" value="1"/>
</dbReference>
<comment type="similarity">
    <text evidence="3">Belongs to the prokaryotic/mitochondrial release factor family. Mitochondrion-specific ribosomal protein mL62 subfamily.</text>
</comment>
<keyword evidence="2 6" id="KW-0694">RNA-binding</keyword>
<proteinExistence type="inferred from homology"/>
<dbReference type="PROSITE" id="PS51939">
    <property type="entry name" value="XRRM"/>
    <property type="match status" value="1"/>
</dbReference>
<gene>
    <name evidence="12" type="ORF">EB796_000465</name>
</gene>
<dbReference type="SMART" id="SM00360">
    <property type="entry name" value="RRM"/>
    <property type="match status" value="1"/>
</dbReference>
<dbReference type="PROSITE" id="PS50961">
    <property type="entry name" value="HTH_LA"/>
    <property type="match status" value="1"/>
</dbReference>
<evidence type="ECO:0000256" key="3">
    <source>
        <dbReference type="ARBA" id="ARBA00038225"/>
    </source>
</evidence>
<dbReference type="SUPFAM" id="SSF110916">
    <property type="entry name" value="Peptidyl-tRNA hydrolase domain-like"/>
    <property type="match status" value="1"/>
</dbReference>
<feature type="region of interest" description="Disordered" evidence="8">
    <location>
        <begin position="488"/>
        <end position="509"/>
    </location>
</feature>
<dbReference type="GO" id="GO:0005762">
    <property type="term" value="C:mitochondrial large ribosomal subunit"/>
    <property type="evidence" value="ECO:0007669"/>
    <property type="project" value="TreeGrafter"/>
</dbReference>
<evidence type="ECO:0000259" key="10">
    <source>
        <dbReference type="PROSITE" id="PS50961"/>
    </source>
</evidence>
<feature type="domain" description="XRRM" evidence="11">
    <location>
        <begin position="399"/>
        <end position="514"/>
    </location>
</feature>
<dbReference type="InterPro" id="IPR036390">
    <property type="entry name" value="WH_DNA-bd_sf"/>
</dbReference>
<organism evidence="12 13">
    <name type="scientific">Bugula neritina</name>
    <name type="common">Brown bryozoan</name>
    <name type="synonym">Sertularia neritina</name>
    <dbReference type="NCBI Taxonomy" id="10212"/>
    <lineage>
        <taxon>Eukaryota</taxon>
        <taxon>Metazoa</taxon>
        <taxon>Spiralia</taxon>
        <taxon>Lophotrochozoa</taxon>
        <taxon>Bryozoa</taxon>
        <taxon>Gymnolaemata</taxon>
        <taxon>Cheilostomatida</taxon>
        <taxon>Flustrina</taxon>
        <taxon>Buguloidea</taxon>
        <taxon>Bugulidae</taxon>
        <taxon>Bugula</taxon>
    </lineage>
</organism>
<feature type="compositionally biased region" description="Basic residues" evidence="8">
    <location>
        <begin position="491"/>
        <end position="505"/>
    </location>
</feature>
<dbReference type="CDD" id="cd07323">
    <property type="entry name" value="LAM"/>
    <property type="match status" value="1"/>
</dbReference>
<dbReference type="PRINTS" id="PR00302">
    <property type="entry name" value="LUPUSLA"/>
</dbReference>
<sequence length="731" mass="82863">MALNTEKSSQNIQELNAEVKKKTPRVRKKGLYKTVARQMDFYFGDANLRRDGFLKKEIDSSEDGFVPLELFLKFNKLKELQVTTADISKSISNFSKLLTLNELQDKVKRSTPLVAKDNLDSLIVYLEGIPKTSDHEWVTNAMSEYGQVNYVSLPRYPSTHVIKGFAFVEFDSEEGVRNCLKEIGTKEFSSVNPFPKAGSKDVQRAQKQILKSAQSGESLQTRKRSKDRRSSNADGTDLVSEEPVSKKVKVSNVGESSVKEDKPISDQVAKVSKKRKRKLSQSKSQENAKEQKLDSSISQKSDTAEMKEPTVTSKQDVKKSKKSAAAEETVSNNNKKSSASTPTSQLRAISKLDWLTLRNQYLELQKANMAALKQKLKEQRAKEEADSKESANKPIDMLELIPNVIVEITSDKELVLENVKKSLPHGIGISYVDVKVGSSSGYIRCKSCEDAEQLLRESLSGSDYKLSLLQGEQEKAYWDRLNQQRIDRRNGNIKKSKRNTNKKGSQKILEQQVRHNKTIKKKNYDHHKMKTRIQILRSSFEILSNLVRNTSFSSTYVYRLGAFQHNTLIPSNRCFASDSLARTSEERIKFSGEIPIDELEFRYSKSSGPGGQHVNKVATKVELRFNLQNAKWIPDWIKPRLAERESNRITKHGEMILTSDKTRKQIVNQADCLNRLRTLIFDASKLPKETSPEEIALAAKRKKANAAFVLKEKRHQSLKKSSRGSQGFESL</sequence>
<evidence type="ECO:0000259" key="11">
    <source>
        <dbReference type="PROSITE" id="PS51939"/>
    </source>
</evidence>
<feature type="region of interest" description="Disordered" evidence="8">
    <location>
        <begin position="191"/>
        <end position="344"/>
    </location>
</feature>
<reference evidence="12" key="1">
    <citation type="submission" date="2020-06" db="EMBL/GenBank/DDBJ databases">
        <title>Draft genome of Bugula neritina, a colonial animal packing powerful symbionts and potential medicines.</title>
        <authorList>
            <person name="Rayko M."/>
        </authorList>
    </citation>
    <scope>NUCLEOTIDE SEQUENCE [LARGE SCALE GENOMIC DNA]</scope>
    <source>
        <strain evidence="12">Kwan_BN1</strain>
    </source>
</reference>
<name>A0A7J7KST1_BUGNE</name>
<dbReference type="InterPro" id="IPR000352">
    <property type="entry name" value="Pep_chain_release_fac_I"/>
</dbReference>
<dbReference type="SMART" id="SM00715">
    <property type="entry name" value="LA"/>
    <property type="match status" value="1"/>
</dbReference>
<dbReference type="InterPro" id="IPR012677">
    <property type="entry name" value="Nucleotide-bd_a/b_plait_sf"/>
</dbReference>
<dbReference type="GO" id="GO:0004045">
    <property type="term" value="F:peptidyl-tRNA hydrolase activity"/>
    <property type="evidence" value="ECO:0007669"/>
    <property type="project" value="UniProtKB-EC"/>
</dbReference>
<dbReference type="FunFam" id="3.30.160.20:FF:000046">
    <property type="entry name" value="Peptidyl-tRNA hydrolase ICT1"/>
    <property type="match status" value="1"/>
</dbReference>
<evidence type="ECO:0000259" key="9">
    <source>
        <dbReference type="PROSITE" id="PS50102"/>
    </source>
</evidence>
<dbReference type="InterPro" id="IPR006630">
    <property type="entry name" value="La_HTH"/>
</dbReference>
<dbReference type="GO" id="GO:0006396">
    <property type="term" value="P:RNA processing"/>
    <property type="evidence" value="ECO:0007669"/>
    <property type="project" value="InterPro"/>
</dbReference>
<dbReference type="EMBL" id="VXIV02000065">
    <property type="protein sequence ID" value="KAF6041234.1"/>
    <property type="molecule type" value="Genomic_DNA"/>
</dbReference>
<dbReference type="InterPro" id="IPR036388">
    <property type="entry name" value="WH-like_DNA-bd_sf"/>
</dbReference>
<dbReference type="Gene3D" id="3.30.160.20">
    <property type="match status" value="1"/>
</dbReference>
<dbReference type="GO" id="GO:0005634">
    <property type="term" value="C:nucleus"/>
    <property type="evidence" value="ECO:0007669"/>
    <property type="project" value="InterPro"/>
</dbReference>
<dbReference type="InterPro" id="IPR014886">
    <property type="entry name" value="La_xRRM"/>
</dbReference>
<accession>A0A7J7KST1</accession>
<evidence type="ECO:0000256" key="2">
    <source>
        <dbReference type="ARBA" id="ARBA00022884"/>
    </source>
</evidence>
<feature type="domain" description="HTH La-type RNA-binding" evidence="10">
    <location>
        <begin position="25"/>
        <end position="117"/>
    </location>
</feature>
<evidence type="ECO:0000313" key="12">
    <source>
        <dbReference type="EMBL" id="KAF6041234.1"/>
    </source>
</evidence>
<evidence type="ECO:0000256" key="1">
    <source>
        <dbReference type="ARBA" id="ARBA00013260"/>
    </source>
</evidence>
<feature type="compositionally biased region" description="Polar residues" evidence="8">
    <location>
        <begin position="331"/>
        <end position="344"/>
    </location>
</feature>
<evidence type="ECO:0000256" key="6">
    <source>
        <dbReference type="PROSITE-ProRule" id="PRU00332"/>
    </source>
</evidence>
<dbReference type="PANTHER" id="PTHR11075:SF54">
    <property type="entry name" value="LARGE RIBOSOMAL SUBUNIT PROTEIN ML62"/>
    <property type="match status" value="1"/>
</dbReference>
<dbReference type="Pfam" id="PF00472">
    <property type="entry name" value="RF-1"/>
    <property type="match status" value="1"/>
</dbReference>
<dbReference type="NCBIfam" id="NF006718">
    <property type="entry name" value="PRK09256.1"/>
    <property type="match status" value="1"/>
</dbReference>
<keyword evidence="7" id="KW-0175">Coiled coil</keyword>
<dbReference type="Pfam" id="PF08777">
    <property type="entry name" value="RRM_3"/>
    <property type="match status" value="1"/>
</dbReference>
<feature type="compositionally biased region" description="Basic residues" evidence="8">
    <location>
        <begin position="712"/>
        <end position="722"/>
    </location>
</feature>
<dbReference type="EC" id="3.1.1.29" evidence="1"/>
<dbReference type="Proteomes" id="UP000593567">
    <property type="component" value="Unassembled WGS sequence"/>
</dbReference>
<dbReference type="GO" id="GO:0003723">
    <property type="term" value="F:RNA binding"/>
    <property type="evidence" value="ECO:0007669"/>
    <property type="project" value="UniProtKB-UniRule"/>
</dbReference>
<dbReference type="Gene3D" id="1.10.10.10">
    <property type="entry name" value="Winged helix-like DNA-binding domain superfamily/Winged helix DNA-binding domain"/>
    <property type="match status" value="1"/>
</dbReference>
<feature type="compositionally biased region" description="Basic residues" evidence="8">
    <location>
        <begin position="271"/>
        <end position="280"/>
    </location>
</feature>
<dbReference type="SUPFAM" id="SSF46785">
    <property type="entry name" value="Winged helix' DNA-binding domain"/>
    <property type="match status" value="1"/>
</dbReference>
<evidence type="ECO:0000256" key="5">
    <source>
        <dbReference type="ARBA" id="ARBA00041531"/>
    </source>
</evidence>
<dbReference type="GO" id="GO:0016150">
    <property type="term" value="F:translation release factor activity, codon nonspecific"/>
    <property type="evidence" value="ECO:0007669"/>
    <property type="project" value="TreeGrafter"/>
</dbReference>
<dbReference type="Pfam" id="PF05383">
    <property type="entry name" value="La"/>
    <property type="match status" value="1"/>
</dbReference>
<dbReference type="InterPro" id="IPR002344">
    <property type="entry name" value="Lupus_La"/>
</dbReference>
<feature type="region of interest" description="Disordered" evidence="8">
    <location>
        <begin position="712"/>
        <end position="731"/>
    </location>
</feature>